<dbReference type="EMBL" id="HBEM01008905">
    <property type="protein sequence ID" value="CAD8441273.1"/>
    <property type="molecule type" value="Transcribed_RNA"/>
</dbReference>
<comment type="subcellular location">
    <subcellularLocation>
        <location evidence="1">Nucleus</location>
    </subcellularLocation>
</comment>
<keyword evidence="4" id="KW-0508">mRNA splicing</keyword>
<evidence type="ECO:0000256" key="2">
    <source>
        <dbReference type="ARBA" id="ARBA00022664"/>
    </source>
</evidence>
<evidence type="ECO:0000256" key="4">
    <source>
        <dbReference type="ARBA" id="ARBA00023187"/>
    </source>
</evidence>
<dbReference type="GO" id="GO:0071011">
    <property type="term" value="C:precatalytic spliceosome"/>
    <property type="evidence" value="ECO:0007669"/>
    <property type="project" value="TreeGrafter"/>
</dbReference>
<keyword evidence="5" id="KW-0539">Nucleus</keyword>
<feature type="compositionally biased region" description="Polar residues" evidence="6">
    <location>
        <begin position="121"/>
        <end position="130"/>
    </location>
</feature>
<protein>
    <recommendedName>
        <fullName evidence="7">RNA recognition motif domain-containing protein</fullName>
    </recommendedName>
</protein>
<reference evidence="8" key="1">
    <citation type="submission" date="2021-01" db="EMBL/GenBank/DDBJ databases">
        <authorList>
            <person name="Corre E."/>
            <person name="Pelletier E."/>
            <person name="Niang G."/>
            <person name="Scheremetjew M."/>
            <person name="Finn R."/>
            <person name="Kale V."/>
            <person name="Holt S."/>
            <person name="Cochrane G."/>
            <person name="Meng A."/>
            <person name="Brown T."/>
            <person name="Cohen L."/>
        </authorList>
    </citation>
    <scope>NUCLEOTIDE SEQUENCE</scope>
    <source>
        <strain evidence="8">CCMP2058</strain>
    </source>
</reference>
<feature type="compositionally biased region" description="Basic and acidic residues" evidence="6">
    <location>
        <begin position="139"/>
        <end position="170"/>
    </location>
</feature>
<feature type="compositionally biased region" description="Polar residues" evidence="6">
    <location>
        <begin position="50"/>
        <end position="60"/>
    </location>
</feature>
<dbReference type="PANTHER" id="PTHR13288:SF8">
    <property type="entry name" value="SPLICING FACTOR 45"/>
    <property type="match status" value="1"/>
</dbReference>
<name>A0A7S0D2P3_9EUKA</name>
<organism evidence="8">
    <name type="scientific">Amorphochlora amoebiformis</name>
    <dbReference type="NCBI Taxonomy" id="1561963"/>
    <lineage>
        <taxon>Eukaryota</taxon>
        <taxon>Sar</taxon>
        <taxon>Rhizaria</taxon>
        <taxon>Cercozoa</taxon>
        <taxon>Chlorarachniophyceae</taxon>
        <taxon>Amorphochlora</taxon>
    </lineage>
</organism>
<proteinExistence type="predicted"/>
<dbReference type="InterPro" id="IPR003954">
    <property type="entry name" value="RRM_euk-type"/>
</dbReference>
<dbReference type="InterPro" id="IPR012677">
    <property type="entry name" value="Nucleotide-bd_a/b_plait_sf"/>
</dbReference>
<gene>
    <name evidence="8" type="ORF">LAMO00422_LOCUS6200</name>
</gene>
<feature type="domain" description="RNA recognition motif" evidence="7">
    <location>
        <begin position="234"/>
        <end position="315"/>
    </location>
</feature>
<dbReference type="GO" id="GO:0045292">
    <property type="term" value="P:mRNA cis splicing, via spliceosome"/>
    <property type="evidence" value="ECO:0007669"/>
    <property type="project" value="InterPro"/>
</dbReference>
<dbReference type="SMART" id="SM00361">
    <property type="entry name" value="RRM_1"/>
    <property type="match status" value="1"/>
</dbReference>
<feature type="region of interest" description="Disordered" evidence="6">
    <location>
        <begin position="1"/>
        <end position="81"/>
    </location>
</feature>
<evidence type="ECO:0000256" key="1">
    <source>
        <dbReference type="ARBA" id="ARBA00004123"/>
    </source>
</evidence>
<evidence type="ECO:0000256" key="6">
    <source>
        <dbReference type="SAM" id="MobiDB-lite"/>
    </source>
</evidence>
<dbReference type="Gene3D" id="3.30.70.330">
    <property type="match status" value="1"/>
</dbReference>
<feature type="region of interest" description="Disordered" evidence="6">
    <location>
        <begin position="112"/>
        <end position="228"/>
    </location>
</feature>
<keyword evidence="3" id="KW-0694">RNA-binding</keyword>
<feature type="compositionally biased region" description="Basic and acidic residues" evidence="6">
    <location>
        <begin position="180"/>
        <end position="193"/>
    </location>
</feature>
<dbReference type="InterPro" id="IPR035979">
    <property type="entry name" value="RBD_domain_sf"/>
</dbReference>
<sequence length="330" mass="36776">MASLYDDIPEIGSTESSQTTSSVPPIWAVPRVASNLKPKSPKREPIMSSPKANPQTSPKFQQPPAGPIAPAMLPPNRKTLIQSMPRALMSKRKLGGTPNIAVMKRAKAQHVVTNVHDETNVSKGPTSGGDNKQWPFGDKVLDEYDPAKPNDYEEFVKERENKYEQEERERRNKRAKDKLRKQYERQETTMDREETGEDAYQRRVRMSQGGGAAIPPPKPQPQEAPGDLGTPSRVVLLTNMVGPGEVDGGLAGETAEECQKYGPVLKCSITEVNRVGIKEEDAVRIFVVFGTVMAARKALQDLNGRFFAGRKVKARYFPVEKFNRNELEFD</sequence>
<evidence type="ECO:0000259" key="7">
    <source>
        <dbReference type="SMART" id="SM00361"/>
    </source>
</evidence>
<keyword evidence="2" id="KW-0507">mRNA processing</keyword>
<dbReference type="FunFam" id="3.30.70.330:FF:000382">
    <property type="entry name" value="G-patch domain-containing protein"/>
    <property type="match status" value="1"/>
</dbReference>
<evidence type="ECO:0000313" key="8">
    <source>
        <dbReference type="EMBL" id="CAD8441273.1"/>
    </source>
</evidence>
<evidence type="ECO:0000256" key="3">
    <source>
        <dbReference type="ARBA" id="ARBA00022884"/>
    </source>
</evidence>
<feature type="compositionally biased region" description="Polar residues" evidence="6">
    <location>
        <begin position="13"/>
        <end position="23"/>
    </location>
</feature>
<dbReference type="GO" id="GO:0003723">
    <property type="term" value="F:RNA binding"/>
    <property type="evidence" value="ECO:0007669"/>
    <property type="project" value="UniProtKB-KW"/>
</dbReference>
<evidence type="ECO:0000256" key="5">
    <source>
        <dbReference type="ARBA" id="ARBA00023242"/>
    </source>
</evidence>
<dbReference type="AlphaFoldDB" id="A0A7S0D2P3"/>
<accession>A0A7S0D2P3</accession>
<dbReference type="PANTHER" id="PTHR13288">
    <property type="entry name" value="SPLICING FACTOR 45 SPF45"/>
    <property type="match status" value="1"/>
</dbReference>
<dbReference type="InterPro" id="IPR040052">
    <property type="entry name" value="RBM17"/>
</dbReference>
<dbReference type="SUPFAM" id="SSF54928">
    <property type="entry name" value="RNA-binding domain, RBD"/>
    <property type="match status" value="1"/>
</dbReference>